<dbReference type="RefSeq" id="WP_209265287.1">
    <property type="nucleotide sequence ID" value="NZ_JAFFZN010000010.1"/>
</dbReference>
<feature type="transmembrane region" description="Helical" evidence="2">
    <location>
        <begin position="58"/>
        <end position="77"/>
    </location>
</feature>
<organism evidence="3 4">
    <name type="scientific">Streptomyces spirodelae</name>
    <dbReference type="NCBI Taxonomy" id="2812904"/>
    <lineage>
        <taxon>Bacteria</taxon>
        <taxon>Bacillati</taxon>
        <taxon>Actinomycetota</taxon>
        <taxon>Actinomycetes</taxon>
        <taxon>Kitasatosporales</taxon>
        <taxon>Streptomycetaceae</taxon>
        <taxon>Streptomyces</taxon>
    </lineage>
</organism>
<comment type="caution">
    <text evidence="3">The sequence shown here is derived from an EMBL/GenBank/DDBJ whole genome shotgun (WGS) entry which is preliminary data.</text>
</comment>
<feature type="compositionally biased region" description="Basic and acidic residues" evidence="1">
    <location>
        <begin position="207"/>
        <end position="219"/>
    </location>
</feature>
<evidence type="ECO:0000313" key="3">
    <source>
        <dbReference type="EMBL" id="MBO8186484.1"/>
    </source>
</evidence>
<evidence type="ECO:0000313" key="4">
    <source>
        <dbReference type="Proteomes" id="UP001518976"/>
    </source>
</evidence>
<protein>
    <submittedName>
        <fullName evidence="3">Uncharacterized protein</fullName>
    </submittedName>
</protein>
<feature type="transmembrane region" description="Helical" evidence="2">
    <location>
        <begin position="128"/>
        <end position="149"/>
    </location>
</feature>
<keyword evidence="4" id="KW-1185">Reference proteome</keyword>
<keyword evidence="2" id="KW-0812">Transmembrane</keyword>
<feature type="compositionally biased region" description="Basic and acidic residues" evidence="1">
    <location>
        <begin position="158"/>
        <end position="171"/>
    </location>
</feature>
<evidence type="ECO:0000256" key="2">
    <source>
        <dbReference type="SAM" id="Phobius"/>
    </source>
</evidence>
<dbReference type="EMBL" id="JAFFZN010000010">
    <property type="protein sequence ID" value="MBO8186484.1"/>
    <property type="molecule type" value="Genomic_DNA"/>
</dbReference>
<gene>
    <name evidence="3" type="ORF">JW592_13585</name>
</gene>
<feature type="transmembrane region" description="Helical" evidence="2">
    <location>
        <begin position="97"/>
        <end position="116"/>
    </location>
</feature>
<sequence length="219" mass="22153">MSAGRVLATFASLGAAAIHFASVPDHYTEWWAAGVFFCAVGAFQAGWALAALRACGKVAMLSGLVVNAAVIATWGISRTAGVPFGPGAGVPEGVTRVGVTATAFEVAVCLVALWRLRGRPARGFASSFQAVALAGAAGAVVTGLTMPAVEGAMSHGHGHGEESAPHDHDEGNADEDEDREPGRTGSDPEETPSAGQSPTSEPAEDPAGEHGHDGAPHEH</sequence>
<feature type="region of interest" description="Disordered" evidence="1">
    <location>
        <begin position="151"/>
        <end position="219"/>
    </location>
</feature>
<dbReference type="Proteomes" id="UP001518976">
    <property type="component" value="Unassembled WGS sequence"/>
</dbReference>
<name>A0ABS3WTN8_9ACTN</name>
<proteinExistence type="predicted"/>
<feature type="transmembrane region" description="Helical" evidence="2">
    <location>
        <begin position="30"/>
        <end position="51"/>
    </location>
</feature>
<reference evidence="3 4" key="1">
    <citation type="submission" date="2021-02" db="EMBL/GenBank/DDBJ databases">
        <title>Streptomyces spirodelae sp. nov., isolated from duckweed.</title>
        <authorList>
            <person name="Saimee Y."/>
            <person name="Duangmal K."/>
        </authorList>
    </citation>
    <scope>NUCLEOTIDE SEQUENCE [LARGE SCALE GENOMIC DNA]</scope>
    <source>
        <strain evidence="3 4">DW4-2</strain>
    </source>
</reference>
<keyword evidence="2" id="KW-0472">Membrane</keyword>
<evidence type="ECO:0000256" key="1">
    <source>
        <dbReference type="SAM" id="MobiDB-lite"/>
    </source>
</evidence>
<keyword evidence="2" id="KW-1133">Transmembrane helix</keyword>
<accession>A0ABS3WTN8</accession>